<dbReference type="PANTHER" id="PTHR33886:SF8">
    <property type="entry name" value="UNSATURATED RHAMNOGALACTURONAN HYDROLASE (EUROFUNG)"/>
    <property type="match status" value="1"/>
</dbReference>
<dbReference type="Proteomes" id="UP000422221">
    <property type="component" value="Unassembled WGS sequence"/>
</dbReference>
<evidence type="ECO:0000256" key="1">
    <source>
        <dbReference type="ARBA" id="ARBA00022801"/>
    </source>
</evidence>
<accession>A0A7J4XKB7</accession>
<organism evidence="3 4">
    <name type="scientific">Bacteroides salyersiae</name>
    <dbReference type="NCBI Taxonomy" id="291644"/>
    <lineage>
        <taxon>Bacteria</taxon>
        <taxon>Pseudomonadati</taxon>
        <taxon>Bacteroidota</taxon>
        <taxon>Bacteroidia</taxon>
        <taxon>Bacteroidales</taxon>
        <taxon>Bacteroidaceae</taxon>
        <taxon>Bacteroides</taxon>
    </lineage>
</organism>
<proteinExistence type="predicted"/>
<dbReference type="SUPFAM" id="SSF48208">
    <property type="entry name" value="Six-hairpin glycosidases"/>
    <property type="match status" value="1"/>
</dbReference>
<name>A0A7J4XKB7_9BACE</name>
<dbReference type="PANTHER" id="PTHR33886">
    <property type="entry name" value="UNSATURATED RHAMNOGALACTURONAN HYDROLASE (EUROFUNG)"/>
    <property type="match status" value="1"/>
</dbReference>
<dbReference type="EMBL" id="VWMK01000006">
    <property type="protein sequence ID" value="KAA3766742.1"/>
    <property type="molecule type" value="Genomic_DNA"/>
</dbReference>
<dbReference type="RefSeq" id="WP_130058934.1">
    <property type="nucleotide sequence ID" value="NZ_JADNPJ010000036.1"/>
</dbReference>
<evidence type="ECO:0000313" key="3">
    <source>
        <dbReference type="EMBL" id="KAA3766742.1"/>
    </source>
</evidence>
<dbReference type="InterPro" id="IPR012341">
    <property type="entry name" value="6hp_glycosidase-like_sf"/>
</dbReference>
<dbReference type="GO" id="GO:0016787">
    <property type="term" value="F:hydrolase activity"/>
    <property type="evidence" value="ECO:0007669"/>
    <property type="project" value="UniProtKB-KW"/>
</dbReference>
<evidence type="ECO:0008006" key="5">
    <source>
        <dbReference type="Google" id="ProtNLM"/>
    </source>
</evidence>
<dbReference type="GO" id="GO:0005975">
    <property type="term" value="P:carbohydrate metabolic process"/>
    <property type="evidence" value="ECO:0007669"/>
    <property type="project" value="InterPro"/>
</dbReference>
<gene>
    <name evidence="3" type="ORF">F3F73_07655</name>
</gene>
<dbReference type="Gene3D" id="1.50.10.10">
    <property type="match status" value="1"/>
</dbReference>
<dbReference type="InterPro" id="IPR010905">
    <property type="entry name" value="Glyco_hydro_88"/>
</dbReference>
<dbReference type="Pfam" id="PF07470">
    <property type="entry name" value="Glyco_hydro_88"/>
    <property type="match status" value="1"/>
</dbReference>
<reference evidence="3 4" key="1">
    <citation type="journal article" date="2019" name="Nat. Med.">
        <title>A library of human gut bacterial isolates paired with longitudinal multiomics data enables mechanistic microbiome research.</title>
        <authorList>
            <person name="Poyet M."/>
            <person name="Groussin M."/>
            <person name="Gibbons S.M."/>
            <person name="Avila-Pacheco J."/>
            <person name="Jiang X."/>
            <person name="Kearney S.M."/>
            <person name="Perrotta A.R."/>
            <person name="Berdy B."/>
            <person name="Zhao S."/>
            <person name="Lieberman T.D."/>
            <person name="Swanson P.K."/>
            <person name="Smith M."/>
            <person name="Roesemann S."/>
            <person name="Alexander J.E."/>
            <person name="Rich S.A."/>
            <person name="Livny J."/>
            <person name="Vlamakis H."/>
            <person name="Clish C."/>
            <person name="Bullock K."/>
            <person name="Deik A."/>
            <person name="Scott J."/>
            <person name="Pierce K.A."/>
            <person name="Xavier R.J."/>
            <person name="Alm E.J."/>
        </authorList>
    </citation>
    <scope>NUCLEOTIDE SEQUENCE [LARGE SCALE GENOMIC DNA]</scope>
    <source>
        <strain evidence="3 4">BIOML-A10</strain>
    </source>
</reference>
<feature type="signal peptide" evidence="2">
    <location>
        <begin position="1"/>
        <end position="21"/>
    </location>
</feature>
<keyword evidence="2" id="KW-0732">Signal</keyword>
<sequence>MKTLHLLFSSLLFIFSPCVICAWQTRDSLVLTQSETLRYATLVNDYFMRTYPDVGAKSYVGNKERTSKIWTRGVYYEGLMSLYRQHQDERWLKYTEDWGNHHGWKASEKKQERHADFQCCGQAYLDMYMLNPAQTVRKTHIKKLIDDMLATNVVDDWYWVDAVQMAMPIFAQLGTIEKNERYFRRMYEMYMFTRNQHGGSKKSGGLPLFNTEDGLWYRDYNYDPPYMDLKEADKPCYWSRGNGWVYMALARVLYYSPDTVVHRQQYMDDFVLMSDALLACQREDGFWGVSLVAPLNTGDTRSPGPETSGTALFVAGMAYGIHAGILDRERYLPCVIRGWNAMCKVAVHDDGFLGYVQGAGAKPEDGQPVLFDRAADFEDFGIGCYLLAAAEVYQLGDVDLREPITGMDILPEKSDNLDFSWTLSGDKLKIGVLLDTPVPVTVRLYDISGNLVKALSVQKTKTGKNEFIISLFKESICYICTVKTAFAIKSKKIVIVR</sequence>
<dbReference type="AlphaFoldDB" id="A0A7J4XKB7"/>
<keyword evidence="1" id="KW-0378">Hydrolase</keyword>
<protein>
    <recommendedName>
        <fullName evidence="5">Glycoside hydrolase family 88 protein</fullName>
    </recommendedName>
</protein>
<dbReference type="InterPro" id="IPR008928">
    <property type="entry name" value="6-hairpin_glycosidase_sf"/>
</dbReference>
<comment type="caution">
    <text evidence="3">The sequence shown here is derived from an EMBL/GenBank/DDBJ whole genome shotgun (WGS) entry which is preliminary data.</text>
</comment>
<dbReference type="InterPro" id="IPR052043">
    <property type="entry name" value="PolySaccharide_Degr_Enz"/>
</dbReference>
<evidence type="ECO:0000313" key="4">
    <source>
        <dbReference type="Proteomes" id="UP000422221"/>
    </source>
</evidence>
<feature type="chain" id="PRO_5029759142" description="Glycoside hydrolase family 88 protein" evidence="2">
    <location>
        <begin position="22"/>
        <end position="497"/>
    </location>
</feature>
<evidence type="ECO:0000256" key="2">
    <source>
        <dbReference type="SAM" id="SignalP"/>
    </source>
</evidence>